<dbReference type="AlphaFoldDB" id="A0AAV1IUB6"/>
<feature type="transmembrane region" description="Helical" evidence="7">
    <location>
        <begin position="106"/>
        <end position="126"/>
    </location>
</feature>
<dbReference type="GO" id="GO:0016485">
    <property type="term" value="P:protein processing"/>
    <property type="evidence" value="ECO:0007669"/>
    <property type="project" value="InterPro"/>
</dbReference>
<keyword evidence="6 7" id="KW-0472">Membrane</keyword>
<feature type="transmembrane region" description="Helical" evidence="7">
    <location>
        <begin position="181"/>
        <end position="197"/>
    </location>
</feature>
<comment type="subcellular location">
    <subcellularLocation>
        <location evidence="1">Membrane</location>
        <topology evidence="1">Multi-pass membrane protein</topology>
    </subcellularLocation>
</comment>
<dbReference type="PANTHER" id="PTHR12889">
    <property type="entry name" value="GAMMA-SECRETASE SUBUNIT APH-1"/>
    <property type="match status" value="1"/>
</dbReference>
<evidence type="ECO:0000256" key="4">
    <source>
        <dbReference type="ARBA" id="ARBA00022976"/>
    </source>
</evidence>
<feature type="transmembrane region" description="Helical" evidence="7">
    <location>
        <begin position="203"/>
        <end position="222"/>
    </location>
</feature>
<feature type="transmembrane region" description="Helical" evidence="7">
    <location>
        <begin position="32"/>
        <end position="56"/>
    </location>
</feature>
<evidence type="ECO:0000256" key="1">
    <source>
        <dbReference type="ARBA" id="ARBA00004141"/>
    </source>
</evidence>
<dbReference type="EMBL" id="CAVLEF010000001">
    <property type="protein sequence ID" value="CAK1540799.1"/>
    <property type="molecule type" value="Genomic_DNA"/>
</dbReference>
<comment type="similarity">
    <text evidence="2">Belongs to the APH-1 family.</text>
</comment>
<evidence type="ECO:0000256" key="2">
    <source>
        <dbReference type="ARBA" id="ARBA00005577"/>
    </source>
</evidence>
<keyword evidence="5 7" id="KW-1133">Transmembrane helix</keyword>
<reference evidence="8 9" key="1">
    <citation type="submission" date="2023-11" db="EMBL/GenBank/DDBJ databases">
        <authorList>
            <person name="Okamura Y."/>
        </authorList>
    </citation>
    <scope>NUCLEOTIDE SEQUENCE [LARGE SCALE GENOMIC DNA]</scope>
</reference>
<gene>
    <name evidence="8" type="ORF">LNINA_LOCUS823</name>
</gene>
<keyword evidence="4" id="KW-0914">Notch signaling pathway</keyword>
<dbReference type="Proteomes" id="UP001497472">
    <property type="component" value="Unassembled WGS sequence"/>
</dbReference>
<keyword evidence="3 7" id="KW-0812">Transmembrane</keyword>
<dbReference type="InterPro" id="IPR009294">
    <property type="entry name" value="Aph-1"/>
</dbReference>
<evidence type="ECO:0000313" key="9">
    <source>
        <dbReference type="Proteomes" id="UP001497472"/>
    </source>
</evidence>
<evidence type="ECO:0000256" key="3">
    <source>
        <dbReference type="ARBA" id="ARBA00022692"/>
    </source>
</evidence>
<evidence type="ECO:0000313" key="8">
    <source>
        <dbReference type="EMBL" id="CAK1540799.1"/>
    </source>
</evidence>
<evidence type="ECO:0008006" key="10">
    <source>
        <dbReference type="Google" id="ProtNLM"/>
    </source>
</evidence>
<evidence type="ECO:0000256" key="7">
    <source>
        <dbReference type="SAM" id="Phobius"/>
    </source>
</evidence>
<evidence type="ECO:0000256" key="6">
    <source>
        <dbReference type="ARBA" id="ARBA00023136"/>
    </source>
</evidence>
<feature type="transmembrane region" description="Helical" evidence="7">
    <location>
        <begin position="6"/>
        <end position="25"/>
    </location>
</feature>
<sequence>MTLAEFFSCSLLAFGPPVAMFAMTIARNPVRIIIMIAAAFFWLLSFLLSSLVWYIVVPLRSYLAFGMVFAVAFQECFRYFIYLLLRKTEAGLKEISDNHEISSHKLEMAYVSGLGFGIMSGAFALVNVLADSVGPGTLGLQSGTEFFFVTSAAMTLCMILLNTFWSVIFFNGMDEKNYKKILWVIGSHFLVSSLSLLNRNEYYFLTILPAYIVLLITALTAFKCAGGYIGVVVNTCFTKAQ</sequence>
<evidence type="ECO:0000256" key="5">
    <source>
        <dbReference type="ARBA" id="ARBA00022989"/>
    </source>
</evidence>
<dbReference type="GO" id="GO:0016020">
    <property type="term" value="C:membrane"/>
    <property type="evidence" value="ECO:0007669"/>
    <property type="project" value="UniProtKB-SubCell"/>
</dbReference>
<feature type="transmembrane region" description="Helical" evidence="7">
    <location>
        <begin position="62"/>
        <end position="85"/>
    </location>
</feature>
<name>A0AAV1IUB6_9NEOP</name>
<organism evidence="8 9">
    <name type="scientific">Leptosia nina</name>
    <dbReference type="NCBI Taxonomy" id="320188"/>
    <lineage>
        <taxon>Eukaryota</taxon>
        <taxon>Metazoa</taxon>
        <taxon>Ecdysozoa</taxon>
        <taxon>Arthropoda</taxon>
        <taxon>Hexapoda</taxon>
        <taxon>Insecta</taxon>
        <taxon>Pterygota</taxon>
        <taxon>Neoptera</taxon>
        <taxon>Endopterygota</taxon>
        <taxon>Lepidoptera</taxon>
        <taxon>Glossata</taxon>
        <taxon>Ditrysia</taxon>
        <taxon>Papilionoidea</taxon>
        <taxon>Pieridae</taxon>
        <taxon>Pierinae</taxon>
        <taxon>Leptosia</taxon>
    </lineage>
</organism>
<dbReference type="Pfam" id="PF06105">
    <property type="entry name" value="Aph-1"/>
    <property type="match status" value="1"/>
</dbReference>
<protein>
    <recommendedName>
        <fullName evidence="10">Gamma-secretase subunit Aph-1</fullName>
    </recommendedName>
</protein>
<dbReference type="GO" id="GO:0007219">
    <property type="term" value="P:Notch signaling pathway"/>
    <property type="evidence" value="ECO:0007669"/>
    <property type="project" value="UniProtKB-KW"/>
</dbReference>
<keyword evidence="9" id="KW-1185">Reference proteome</keyword>
<accession>A0AAV1IUB6</accession>
<proteinExistence type="inferred from homology"/>
<comment type="caution">
    <text evidence="8">The sequence shown here is derived from an EMBL/GenBank/DDBJ whole genome shotgun (WGS) entry which is preliminary data.</text>
</comment>
<feature type="transmembrane region" description="Helical" evidence="7">
    <location>
        <begin position="146"/>
        <end position="169"/>
    </location>
</feature>